<dbReference type="SUPFAM" id="SSF56672">
    <property type="entry name" value="DNA/RNA polymerases"/>
    <property type="match status" value="1"/>
</dbReference>
<dbReference type="AlphaFoldDB" id="A0A8S3SIS8"/>
<dbReference type="Proteomes" id="UP000683360">
    <property type="component" value="Unassembled WGS sequence"/>
</dbReference>
<evidence type="ECO:0000313" key="2">
    <source>
        <dbReference type="Proteomes" id="UP000683360"/>
    </source>
</evidence>
<protein>
    <submittedName>
        <fullName evidence="1">Uncharacterized protein</fullName>
    </submittedName>
</protein>
<dbReference type="OrthoDB" id="6932368at2759"/>
<reference evidence="1" key="1">
    <citation type="submission" date="2021-03" db="EMBL/GenBank/DDBJ databases">
        <authorList>
            <person name="Bekaert M."/>
        </authorList>
    </citation>
    <scope>NUCLEOTIDE SEQUENCE</scope>
</reference>
<name>A0A8S3SIS8_MYTED</name>
<proteinExistence type="predicted"/>
<dbReference type="InterPro" id="IPR053134">
    <property type="entry name" value="RNA-dir_DNA_polymerase"/>
</dbReference>
<dbReference type="Gene3D" id="3.10.10.10">
    <property type="entry name" value="HIV Type 1 Reverse Transcriptase, subunit A, domain 1"/>
    <property type="match status" value="1"/>
</dbReference>
<dbReference type="PANTHER" id="PTHR24559:SF444">
    <property type="entry name" value="REVERSE TRANSCRIPTASE DOMAIN-CONTAINING PROTEIN"/>
    <property type="match status" value="1"/>
</dbReference>
<dbReference type="InterPro" id="IPR043502">
    <property type="entry name" value="DNA/RNA_pol_sf"/>
</dbReference>
<accession>A0A8S3SIS8</accession>
<dbReference type="Gene3D" id="3.30.70.270">
    <property type="match status" value="1"/>
</dbReference>
<organism evidence="1 2">
    <name type="scientific">Mytilus edulis</name>
    <name type="common">Blue mussel</name>
    <dbReference type="NCBI Taxonomy" id="6550"/>
    <lineage>
        <taxon>Eukaryota</taxon>
        <taxon>Metazoa</taxon>
        <taxon>Spiralia</taxon>
        <taxon>Lophotrochozoa</taxon>
        <taxon>Mollusca</taxon>
        <taxon>Bivalvia</taxon>
        <taxon>Autobranchia</taxon>
        <taxon>Pteriomorphia</taxon>
        <taxon>Mytilida</taxon>
        <taxon>Mytiloidea</taxon>
        <taxon>Mytilidae</taxon>
        <taxon>Mytilinae</taxon>
        <taxon>Mytilus</taxon>
    </lineage>
</organism>
<dbReference type="PANTHER" id="PTHR24559">
    <property type="entry name" value="TRANSPOSON TY3-I GAG-POL POLYPROTEIN"/>
    <property type="match status" value="1"/>
</dbReference>
<gene>
    <name evidence="1" type="ORF">MEDL_34093</name>
</gene>
<comment type="caution">
    <text evidence="1">The sequence shown here is derived from an EMBL/GenBank/DDBJ whole genome shotgun (WGS) entry which is preliminary data.</text>
</comment>
<dbReference type="InterPro" id="IPR043128">
    <property type="entry name" value="Rev_trsase/Diguanyl_cyclase"/>
</dbReference>
<keyword evidence="2" id="KW-1185">Reference proteome</keyword>
<dbReference type="EMBL" id="CAJPWZ010001666">
    <property type="protein sequence ID" value="CAG2220653.1"/>
    <property type="molecule type" value="Genomic_DNA"/>
</dbReference>
<evidence type="ECO:0000313" key="1">
    <source>
        <dbReference type="EMBL" id="CAG2220653.1"/>
    </source>
</evidence>
<sequence>MEKAENQLLPVHLKDLYERSRKDIESESIKEKLAEVLQKNRCLSLPRIDMCLDCLASASLFSCLELQSGYWQLQLEENDQPKTAFITKYGLYEYCKNAIWFVLRTKHVPEIQEYNVPVCNHSTNSFKDPCKVCEQINEQWKSFKTEEDDVKELNCKVTVRAVKQGLKNSQDWRLFYQMDGSLPIPHQHVDLVAQKLVMEFIARFGIPLELHTPRKELRK</sequence>